<evidence type="ECO:0000313" key="2">
    <source>
        <dbReference type="EMBL" id="KYO19414.1"/>
    </source>
</evidence>
<dbReference type="PhylomeDB" id="A0A151M4G8"/>
<dbReference type="OrthoDB" id="6275292at2759"/>
<dbReference type="PANTHER" id="PTHR34914">
    <property type="entry name" value="LYMPHOCYTE EXPANSION MOLECULE"/>
    <property type="match status" value="1"/>
</dbReference>
<accession>A0A151M4G8</accession>
<comment type="caution">
    <text evidence="2">The sequence shown here is derived from an EMBL/GenBank/DDBJ whole genome shotgun (WGS) entry which is preliminary data.</text>
</comment>
<dbReference type="InterPro" id="IPR033557">
    <property type="entry name" value="CIMAP2"/>
</dbReference>
<evidence type="ECO:0000313" key="3">
    <source>
        <dbReference type="Proteomes" id="UP000050525"/>
    </source>
</evidence>
<dbReference type="EMBL" id="AKHW03006631">
    <property type="protein sequence ID" value="KYO19414.1"/>
    <property type="molecule type" value="Genomic_DNA"/>
</dbReference>
<protein>
    <recommendedName>
        <fullName evidence="4">Lymphocyte expansion molecule</fullName>
    </recommendedName>
</protein>
<dbReference type="eggNOG" id="KOG4087">
    <property type="taxonomic scope" value="Eukaryota"/>
</dbReference>
<keyword evidence="3" id="KW-1185">Reference proteome</keyword>
<evidence type="ECO:0000256" key="1">
    <source>
        <dbReference type="SAM" id="MobiDB-lite"/>
    </source>
</evidence>
<name>A0A151M4G8_ALLMI</name>
<organism evidence="2 3">
    <name type="scientific">Alligator mississippiensis</name>
    <name type="common">American alligator</name>
    <dbReference type="NCBI Taxonomy" id="8496"/>
    <lineage>
        <taxon>Eukaryota</taxon>
        <taxon>Metazoa</taxon>
        <taxon>Chordata</taxon>
        <taxon>Craniata</taxon>
        <taxon>Vertebrata</taxon>
        <taxon>Euteleostomi</taxon>
        <taxon>Archelosauria</taxon>
        <taxon>Archosauria</taxon>
        <taxon>Crocodylia</taxon>
        <taxon>Alligatoridae</taxon>
        <taxon>Alligatorinae</taxon>
        <taxon>Alligator</taxon>
    </lineage>
</organism>
<feature type="compositionally biased region" description="Polar residues" evidence="1">
    <location>
        <begin position="32"/>
        <end position="49"/>
    </location>
</feature>
<feature type="region of interest" description="Disordered" evidence="1">
    <location>
        <begin position="22"/>
        <end position="49"/>
    </location>
</feature>
<dbReference type="PANTHER" id="PTHR34914:SF1">
    <property type="entry name" value="LYMPHOCYTE EXPANSION MOLECULE"/>
    <property type="match status" value="1"/>
</dbReference>
<proteinExistence type="predicted"/>
<gene>
    <name evidence="2" type="ORF">Y1Q_0003548</name>
</gene>
<dbReference type="AlphaFoldDB" id="A0A151M4G8"/>
<dbReference type="KEGG" id="amj:102564792"/>
<dbReference type="Proteomes" id="UP000050525">
    <property type="component" value="Unassembled WGS sequence"/>
</dbReference>
<reference evidence="2 3" key="1">
    <citation type="journal article" date="2012" name="Genome Biol.">
        <title>Sequencing three crocodilian genomes to illuminate the evolution of archosaurs and amniotes.</title>
        <authorList>
            <person name="St John J.A."/>
            <person name="Braun E.L."/>
            <person name="Isberg S.R."/>
            <person name="Miles L.G."/>
            <person name="Chong A.Y."/>
            <person name="Gongora J."/>
            <person name="Dalzell P."/>
            <person name="Moran C."/>
            <person name="Bed'hom B."/>
            <person name="Abzhanov A."/>
            <person name="Burgess S.C."/>
            <person name="Cooksey A.M."/>
            <person name="Castoe T.A."/>
            <person name="Crawford N.G."/>
            <person name="Densmore L.D."/>
            <person name="Drew J.C."/>
            <person name="Edwards S.V."/>
            <person name="Faircloth B.C."/>
            <person name="Fujita M.K."/>
            <person name="Greenwold M.J."/>
            <person name="Hoffmann F.G."/>
            <person name="Howard J.M."/>
            <person name="Iguchi T."/>
            <person name="Janes D.E."/>
            <person name="Khan S.Y."/>
            <person name="Kohno S."/>
            <person name="de Koning A.J."/>
            <person name="Lance S.L."/>
            <person name="McCarthy F.M."/>
            <person name="McCormack J.E."/>
            <person name="Merchant M.E."/>
            <person name="Peterson D.G."/>
            <person name="Pollock D.D."/>
            <person name="Pourmand N."/>
            <person name="Raney B.J."/>
            <person name="Roessler K.A."/>
            <person name="Sanford J.R."/>
            <person name="Sawyer R.H."/>
            <person name="Schmidt C.J."/>
            <person name="Triplett E.W."/>
            <person name="Tuberville T.D."/>
            <person name="Venegas-Anaya M."/>
            <person name="Howard J.T."/>
            <person name="Jarvis E.D."/>
            <person name="Guillette L.J.Jr."/>
            <person name="Glenn T.C."/>
            <person name="Green R.E."/>
            <person name="Ray D.A."/>
        </authorList>
    </citation>
    <scope>NUCLEOTIDE SEQUENCE [LARGE SCALE GENOMIC DNA]</scope>
    <source>
        <strain evidence="2">KSC_2009_1</strain>
    </source>
</reference>
<sequence>MASKGFTGAPFGTQAARFCGPLTYSKDKRPSTHAQKSNGKTVSSDVGKTLSSGWTKAQEAARLSQIPHFHFKEIWKKTKYLKDRLGPGTYNIKDFLQETRPSSTRGICDTGEERFKDTIRDCYPGPGTYGRNGNPYALIEEKETFSAKSQGIMDSRTAKCIFPSAAGSGLGPGTYNLKNSIDELLNRVVSKRGPYDTFSGDRSKPVISGHYAVEKKLYEPGASNPKSFVEELETKNNKKKGAFSTLARNPGCPTERIFWATLSQCPRDAYAAGPGSYDPKPIERSEYDNQPPFLSSAKRFDRRSCCLFFANSNPVGVGRYDITKQEKSAHKTYRSLYLCDTQRYLNDLERDACFLERIKPVSKSYWHNLASASSEPDRSAQAADSSENYVHAGKQISVDKLLER</sequence>
<evidence type="ECO:0008006" key="4">
    <source>
        <dbReference type="Google" id="ProtNLM"/>
    </source>
</evidence>